<organism evidence="1 2">
    <name type="scientific">Zhongshania borealis</name>
    <dbReference type="NCBI Taxonomy" id="889488"/>
    <lineage>
        <taxon>Bacteria</taxon>
        <taxon>Pseudomonadati</taxon>
        <taxon>Pseudomonadota</taxon>
        <taxon>Gammaproteobacteria</taxon>
        <taxon>Cellvibrionales</taxon>
        <taxon>Spongiibacteraceae</taxon>
        <taxon>Zhongshania</taxon>
    </lineage>
</organism>
<reference evidence="2" key="1">
    <citation type="journal article" date="2019" name="Int. J. Syst. Evol. Microbiol.">
        <title>The Global Catalogue of Microorganisms (GCM) 10K type strain sequencing project: providing services to taxonomists for standard genome sequencing and annotation.</title>
        <authorList>
            <consortium name="The Broad Institute Genomics Platform"/>
            <consortium name="The Broad Institute Genome Sequencing Center for Infectious Disease"/>
            <person name="Wu L."/>
            <person name="Ma J."/>
        </authorList>
    </citation>
    <scope>NUCLEOTIDE SEQUENCE [LARGE SCALE GENOMIC DNA]</scope>
    <source>
        <strain evidence="2">JCM 17304</strain>
    </source>
</reference>
<evidence type="ECO:0000313" key="1">
    <source>
        <dbReference type="EMBL" id="GAA4100503.1"/>
    </source>
</evidence>
<evidence type="ECO:0000313" key="2">
    <source>
        <dbReference type="Proteomes" id="UP001500392"/>
    </source>
</evidence>
<evidence type="ECO:0008006" key="3">
    <source>
        <dbReference type="Google" id="ProtNLM"/>
    </source>
</evidence>
<dbReference type="EMBL" id="BAABDM010000005">
    <property type="protein sequence ID" value="GAA4100503.1"/>
    <property type="molecule type" value="Genomic_DNA"/>
</dbReference>
<keyword evidence="2" id="KW-1185">Reference proteome</keyword>
<dbReference type="RefSeq" id="WP_344937015.1">
    <property type="nucleotide sequence ID" value="NZ_BAABDM010000005.1"/>
</dbReference>
<name>A0ABP7WZ30_9GAMM</name>
<proteinExistence type="predicted"/>
<gene>
    <name evidence="1" type="ORF">GCM10022414_27530</name>
</gene>
<dbReference type="Proteomes" id="UP001500392">
    <property type="component" value="Unassembled WGS sequence"/>
</dbReference>
<comment type="caution">
    <text evidence="1">The sequence shown here is derived from an EMBL/GenBank/DDBJ whole genome shotgun (WGS) entry which is preliminary data.</text>
</comment>
<protein>
    <recommendedName>
        <fullName evidence="3">Excisionase</fullName>
    </recommendedName>
</protein>
<dbReference type="InterPro" id="IPR038146">
    <property type="entry name" value="933W_put_Xis_sf"/>
</dbReference>
<accession>A0ABP7WZ30</accession>
<dbReference type="Gene3D" id="1.10.1660.60">
    <property type="entry name" value="Putative excisionased domain DUF1233"/>
    <property type="match status" value="1"/>
</dbReference>
<sequence>MNKWVTIKKFAEASGYSEDAIRAKTKNGTWAYRLHFTKGPDGRIMINVEEVNKWLENTEA</sequence>